<dbReference type="GO" id="GO:0000105">
    <property type="term" value="P:L-histidine biosynthetic process"/>
    <property type="evidence" value="ECO:0007669"/>
    <property type="project" value="UniProtKB-UniPathway"/>
</dbReference>
<dbReference type="PANTHER" id="PTHR43200">
    <property type="entry name" value="PHOSPHATASE"/>
    <property type="match status" value="1"/>
</dbReference>
<comment type="cofactor">
    <cofactor evidence="1">
        <name>Mg(2+)</name>
        <dbReference type="ChEBI" id="CHEBI:18420"/>
    </cofactor>
</comment>
<gene>
    <name evidence="12" type="ORF">METZ01_LOCUS268811</name>
</gene>
<dbReference type="PROSITE" id="PS00629">
    <property type="entry name" value="IMP_1"/>
    <property type="match status" value="1"/>
</dbReference>
<dbReference type="Pfam" id="PF00459">
    <property type="entry name" value="Inositol_P"/>
    <property type="match status" value="1"/>
</dbReference>
<comment type="similarity">
    <text evidence="3">Belongs to the inositol monophosphatase superfamily.</text>
</comment>
<keyword evidence="7" id="KW-0378">Hydrolase</keyword>
<dbReference type="NCBIfam" id="TIGR02067">
    <property type="entry name" value="his_9_HisN"/>
    <property type="match status" value="1"/>
</dbReference>
<dbReference type="CDD" id="cd01641">
    <property type="entry name" value="Bacterial_IMPase_like_1"/>
    <property type="match status" value="1"/>
</dbReference>
<dbReference type="PRINTS" id="PR00377">
    <property type="entry name" value="IMPHPHTASES"/>
</dbReference>
<sequence>MTTIETSLKELLQFAHRLADAAEESILSRFRSKLTVEDKTDSSPVTIADREAEQEMRNLIQSLFPDHGIIGEEHGEMNPNSPLQWVLDPIDGTRAFITGNPLFGTLIGLMEQRSPRLGVINIPATGERWTAAEGLNCHYQNKCGKEFVCKVSGITRLSEVLMYSTDPSMFDQEQTVLVDQLIKKVKSRRYGGDCYLYGMLAGGWIDLVVEADMKLYDVMALIPVVQSAGGVISDWKGNPIQPGWDGTVLASASPELHQQVVKILKTS</sequence>
<dbReference type="GO" id="GO:0004401">
    <property type="term" value="F:histidinol-phosphatase activity"/>
    <property type="evidence" value="ECO:0007669"/>
    <property type="project" value="UniProtKB-EC"/>
</dbReference>
<reference evidence="12" key="1">
    <citation type="submission" date="2018-05" db="EMBL/GenBank/DDBJ databases">
        <authorList>
            <person name="Lanie J.A."/>
            <person name="Ng W.-L."/>
            <person name="Kazmierczak K.M."/>
            <person name="Andrzejewski T.M."/>
            <person name="Davidsen T.M."/>
            <person name="Wayne K.J."/>
            <person name="Tettelin H."/>
            <person name="Glass J.I."/>
            <person name="Rusch D."/>
            <person name="Podicherti R."/>
            <person name="Tsui H.-C.T."/>
            <person name="Winkler M.E."/>
        </authorList>
    </citation>
    <scope>NUCLEOTIDE SEQUENCE</scope>
</reference>
<evidence type="ECO:0000313" key="12">
    <source>
        <dbReference type="EMBL" id="SVC15957.1"/>
    </source>
</evidence>
<evidence type="ECO:0000256" key="3">
    <source>
        <dbReference type="ARBA" id="ARBA00009759"/>
    </source>
</evidence>
<dbReference type="UniPathway" id="UPA00031">
    <property type="reaction ID" value="UER00013"/>
</dbReference>
<accession>A0A382JYC3</accession>
<organism evidence="12">
    <name type="scientific">marine metagenome</name>
    <dbReference type="NCBI Taxonomy" id="408172"/>
    <lineage>
        <taxon>unclassified sequences</taxon>
        <taxon>metagenomes</taxon>
        <taxon>ecological metagenomes</taxon>
    </lineage>
</organism>
<evidence type="ECO:0000256" key="5">
    <source>
        <dbReference type="ARBA" id="ARBA00022605"/>
    </source>
</evidence>
<dbReference type="Gene3D" id="3.40.190.80">
    <property type="match status" value="1"/>
</dbReference>
<dbReference type="GO" id="GO:0046872">
    <property type="term" value="F:metal ion binding"/>
    <property type="evidence" value="ECO:0007669"/>
    <property type="project" value="UniProtKB-KW"/>
</dbReference>
<keyword evidence="9" id="KW-0368">Histidine biosynthesis</keyword>
<dbReference type="EC" id="3.1.3.15" evidence="4"/>
<comment type="pathway">
    <text evidence="2">Amino-acid biosynthesis; L-histidine biosynthesis; L-histidine from 5-phospho-alpha-D-ribose 1-diphosphate: step 8/9.</text>
</comment>
<evidence type="ECO:0000256" key="8">
    <source>
        <dbReference type="ARBA" id="ARBA00022842"/>
    </source>
</evidence>
<evidence type="ECO:0000256" key="1">
    <source>
        <dbReference type="ARBA" id="ARBA00001946"/>
    </source>
</evidence>
<evidence type="ECO:0000256" key="4">
    <source>
        <dbReference type="ARBA" id="ARBA00013085"/>
    </source>
</evidence>
<evidence type="ECO:0000256" key="7">
    <source>
        <dbReference type="ARBA" id="ARBA00022801"/>
    </source>
</evidence>
<dbReference type="FunFam" id="3.30.540.10:FF:000003">
    <property type="entry name" value="Inositol-1-monophosphatase"/>
    <property type="match status" value="1"/>
</dbReference>
<dbReference type="InterPro" id="IPR020583">
    <property type="entry name" value="Inositol_monoP_metal-BS"/>
</dbReference>
<keyword evidence="6" id="KW-0479">Metal-binding</keyword>
<protein>
    <recommendedName>
        <fullName evidence="4">histidinol-phosphatase</fullName>
        <ecNumber evidence="4">3.1.3.15</ecNumber>
    </recommendedName>
    <alternativeName>
        <fullName evidence="10">Histidinol-phosphate phosphatase</fullName>
    </alternativeName>
</protein>
<comment type="catalytic activity">
    <reaction evidence="11">
        <text>L-histidinol phosphate + H2O = L-histidinol + phosphate</text>
        <dbReference type="Rhea" id="RHEA:14465"/>
        <dbReference type="ChEBI" id="CHEBI:15377"/>
        <dbReference type="ChEBI" id="CHEBI:43474"/>
        <dbReference type="ChEBI" id="CHEBI:57699"/>
        <dbReference type="ChEBI" id="CHEBI:57980"/>
        <dbReference type="EC" id="3.1.3.15"/>
    </reaction>
</comment>
<name>A0A382JYC3_9ZZZZ</name>
<evidence type="ECO:0000256" key="6">
    <source>
        <dbReference type="ARBA" id="ARBA00022723"/>
    </source>
</evidence>
<dbReference type="PANTHER" id="PTHR43200:SF6">
    <property type="entry name" value="3'(2'),5'-BISPHOSPHATE NUCLEOTIDASE"/>
    <property type="match status" value="1"/>
</dbReference>
<evidence type="ECO:0000256" key="9">
    <source>
        <dbReference type="ARBA" id="ARBA00023102"/>
    </source>
</evidence>
<proteinExistence type="inferred from homology"/>
<dbReference type="AlphaFoldDB" id="A0A382JYC3"/>
<keyword evidence="8" id="KW-0460">Magnesium</keyword>
<dbReference type="InterPro" id="IPR000760">
    <property type="entry name" value="Inositol_monophosphatase-like"/>
</dbReference>
<evidence type="ECO:0000256" key="11">
    <source>
        <dbReference type="ARBA" id="ARBA00049158"/>
    </source>
</evidence>
<evidence type="ECO:0000256" key="10">
    <source>
        <dbReference type="ARBA" id="ARBA00033209"/>
    </source>
</evidence>
<dbReference type="Gene3D" id="3.30.540.10">
    <property type="entry name" value="Fructose-1,6-Bisphosphatase, subunit A, domain 1"/>
    <property type="match status" value="1"/>
</dbReference>
<dbReference type="InterPro" id="IPR051090">
    <property type="entry name" value="Inositol_monoP_superfamily"/>
</dbReference>
<dbReference type="InterPro" id="IPR011809">
    <property type="entry name" value="His_9_proposed"/>
</dbReference>
<keyword evidence="5" id="KW-0028">Amino-acid biosynthesis</keyword>
<dbReference type="SUPFAM" id="SSF56655">
    <property type="entry name" value="Carbohydrate phosphatase"/>
    <property type="match status" value="1"/>
</dbReference>
<evidence type="ECO:0000256" key="2">
    <source>
        <dbReference type="ARBA" id="ARBA00004970"/>
    </source>
</evidence>
<dbReference type="EMBL" id="UINC01076621">
    <property type="protein sequence ID" value="SVC15957.1"/>
    <property type="molecule type" value="Genomic_DNA"/>
</dbReference>